<dbReference type="InterPro" id="IPR011060">
    <property type="entry name" value="RibuloseP-bd_barrel"/>
</dbReference>
<evidence type="ECO:0000256" key="5">
    <source>
        <dbReference type="ARBA" id="ARBA00022822"/>
    </source>
</evidence>
<dbReference type="GO" id="GO:0004834">
    <property type="term" value="F:tryptophan synthase activity"/>
    <property type="evidence" value="ECO:0007669"/>
    <property type="project" value="UniProtKB-UniRule"/>
</dbReference>
<keyword evidence="12" id="KW-1185">Reference proteome</keyword>
<feature type="active site" description="Proton acceptor" evidence="9">
    <location>
        <position position="53"/>
    </location>
</feature>
<dbReference type="HAMAP" id="MF_00131">
    <property type="entry name" value="Trp_synth_alpha"/>
    <property type="match status" value="1"/>
</dbReference>
<feature type="active site" description="Proton acceptor" evidence="9">
    <location>
        <position position="64"/>
    </location>
</feature>
<comment type="similarity">
    <text evidence="9 10">Belongs to the TrpA family.</text>
</comment>
<sequence length="267" mass="29771">MEKNASLIKKAINTIKSKGDVAVIPYICCWDPDLETTEAILWELAEVEPACIELGFPFSDPVADGPTIQKAIVRALEHQPTFEAYFEFISRLNQKGFPYPIVCMTYYNIIYRFGLEKTVEHALQSGLAGFIIPDLPIEEAQPWIKANQNSGLATIFLATPTSSEDRIQKIVKHTKGFLYYVSITGITGARDSLPEDLADRLKITKNLCGNNLPLAVGFGISKKEQIKLLYPYADAFIIGSAIVKIIEEKGKNSPKEIKTFLKNLKNL</sequence>
<evidence type="ECO:0000313" key="11">
    <source>
        <dbReference type="EMBL" id="AIH04600.1"/>
    </source>
</evidence>
<dbReference type="FunFam" id="3.20.20.70:FF:000037">
    <property type="entry name" value="Tryptophan synthase alpha chain"/>
    <property type="match status" value="1"/>
</dbReference>
<organism evidence="11 12">
    <name type="scientific">Thermodesulfobacterium commune DSM 2178</name>
    <dbReference type="NCBI Taxonomy" id="289377"/>
    <lineage>
        <taxon>Bacteria</taxon>
        <taxon>Pseudomonadati</taxon>
        <taxon>Thermodesulfobacteriota</taxon>
        <taxon>Thermodesulfobacteria</taxon>
        <taxon>Thermodesulfobacteriales</taxon>
        <taxon>Thermodesulfobacteriaceae</taxon>
        <taxon>Thermodesulfobacterium</taxon>
    </lineage>
</organism>
<dbReference type="CDD" id="cd04724">
    <property type="entry name" value="Tryptophan_synthase_alpha"/>
    <property type="match status" value="1"/>
</dbReference>
<dbReference type="eggNOG" id="COG0159">
    <property type="taxonomic scope" value="Bacteria"/>
</dbReference>
<gene>
    <name evidence="9" type="primary">trpA</name>
    <name evidence="11" type="ORF">HL41_07965</name>
</gene>
<evidence type="ECO:0000256" key="3">
    <source>
        <dbReference type="ARBA" id="ARBA00011270"/>
    </source>
</evidence>
<dbReference type="InterPro" id="IPR002028">
    <property type="entry name" value="Trp_synthase_suA"/>
</dbReference>
<evidence type="ECO:0000256" key="1">
    <source>
        <dbReference type="ARBA" id="ARBA00003365"/>
    </source>
</evidence>
<dbReference type="GO" id="GO:0005829">
    <property type="term" value="C:cytosol"/>
    <property type="evidence" value="ECO:0007669"/>
    <property type="project" value="TreeGrafter"/>
</dbReference>
<comment type="catalytic activity">
    <reaction evidence="8 9">
        <text>(1S,2R)-1-C-(indol-3-yl)glycerol 3-phosphate + L-serine = D-glyceraldehyde 3-phosphate + L-tryptophan + H2O</text>
        <dbReference type="Rhea" id="RHEA:10532"/>
        <dbReference type="ChEBI" id="CHEBI:15377"/>
        <dbReference type="ChEBI" id="CHEBI:33384"/>
        <dbReference type="ChEBI" id="CHEBI:57912"/>
        <dbReference type="ChEBI" id="CHEBI:58866"/>
        <dbReference type="ChEBI" id="CHEBI:59776"/>
        <dbReference type="EC" id="4.2.1.20"/>
    </reaction>
</comment>
<dbReference type="RefSeq" id="WP_022854813.1">
    <property type="nucleotide sequence ID" value="NZ_CP008796.1"/>
</dbReference>
<evidence type="ECO:0000256" key="2">
    <source>
        <dbReference type="ARBA" id="ARBA00004733"/>
    </source>
</evidence>
<dbReference type="STRING" id="289377.HL41_07965"/>
<proteinExistence type="inferred from homology"/>
<dbReference type="AlphaFoldDB" id="A0A075WUI6"/>
<evidence type="ECO:0000256" key="7">
    <source>
        <dbReference type="ARBA" id="ARBA00023239"/>
    </source>
</evidence>
<dbReference type="EMBL" id="CP008796">
    <property type="protein sequence ID" value="AIH04600.1"/>
    <property type="molecule type" value="Genomic_DNA"/>
</dbReference>
<evidence type="ECO:0000256" key="6">
    <source>
        <dbReference type="ARBA" id="ARBA00023141"/>
    </source>
</evidence>
<evidence type="ECO:0000256" key="4">
    <source>
        <dbReference type="ARBA" id="ARBA00022605"/>
    </source>
</evidence>
<keyword evidence="6 9" id="KW-0057">Aromatic amino acid biosynthesis</keyword>
<dbReference type="EC" id="4.2.1.20" evidence="9"/>
<dbReference type="PaxDb" id="289377-HL41_07965"/>
<comment type="function">
    <text evidence="1 9">The alpha subunit is responsible for the aldol cleavage of indoleglycerol phosphate to indole and glyceraldehyde 3-phosphate.</text>
</comment>
<comment type="pathway">
    <text evidence="2 9">Amino-acid biosynthesis; L-tryptophan biosynthesis; L-tryptophan from chorismate: step 5/5.</text>
</comment>
<dbReference type="InterPro" id="IPR018204">
    <property type="entry name" value="Trp_synthase_alpha_AS"/>
</dbReference>
<comment type="subunit">
    <text evidence="3 9">Tetramer of two alpha and two beta chains.</text>
</comment>
<evidence type="ECO:0000256" key="8">
    <source>
        <dbReference type="ARBA" id="ARBA00049047"/>
    </source>
</evidence>
<dbReference type="PROSITE" id="PS00167">
    <property type="entry name" value="TRP_SYNTHASE_ALPHA"/>
    <property type="match status" value="1"/>
</dbReference>
<evidence type="ECO:0000256" key="9">
    <source>
        <dbReference type="HAMAP-Rule" id="MF_00131"/>
    </source>
</evidence>
<dbReference type="OrthoDB" id="9804578at2"/>
<keyword evidence="4 9" id="KW-0028">Amino-acid biosynthesis</keyword>
<dbReference type="SUPFAM" id="SSF51366">
    <property type="entry name" value="Ribulose-phoshate binding barrel"/>
    <property type="match status" value="1"/>
</dbReference>
<evidence type="ECO:0000313" key="12">
    <source>
        <dbReference type="Proteomes" id="UP000028481"/>
    </source>
</evidence>
<dbReference type="PANTHER" id="PTHR43406">
    <property type="entry name" value="TRYPTOPHAN SYNTHASE, ALPHA CHAIN"/>
    <property type="match status" value="1"/>
</dbReference>
<keyword evidence="7 9" id="KW-0456">Lyase</keyword>
<evidence type="ECO:0000256" key="10">
    <source>
        <dbReference type="RuleBase" id="RU003662"/>
    </source>
</evidence>
<name>A0A075WUI6_9BACT</name>
<dbReference type="Gene3D" id="3.20.20.70">
    <property type="entry name" value="Aldolase class I"/>
    <property type="match status" value="1"/>
</dbReference>
<dbReference type="Pfam" id="PF00290">
    <property type="entry name" value="Trp_syntA"/>
    <property type="match status" value="1"/>
</dbReference>
<dbReference type="Proteomes" id="UP000028481">
    <property type="component" value="Chromosome"/>
</dbReference>
<accession>A0A075WUI6</accession>
<dbReference type="KEGG" id="tcm:HL41_07965"/>
<protein>
    <recommendedName>
        <fullName evidence="9">Tryptophan synthase alpha chain</fullName>
        <ecNumber evidence="9">4.2.1.20</ecNumber>
    </recommendedName>
</protein>
<reference evidence="11 12" key="1">
    <citation type="journal article" date="2015" name="Genome Announc.">
        <title>Genome Sequence of a Sulfate-Reducing Thermophilic Bacterium, Thermodesulfobacterium commune DSM 2178T (Phylum Thermodesulfobacteria).</title>
        <authorList>
            <person name="Bhatnagar S."/>
            <person name="Badger J.H."/>
            <person name="Madupu R."/>
            <person name="Khouri H.M."/>
            <person name="O'Connor E.M."/>
            <person name="Robb F.T."/>
            <person name="Ward N.L."/>
            <person name="Eisen J.A."/>
        </authorList>
    </citation>
    <scope>NUCLEOTIDE SEQUENCE [LARGE SCALE GENOMIC DNA]</scope>
    <source>
        <strain evidence="11 12">DSM 2178</strain>
    </source>
</reference>
<dbReference type="HOGENOM" id="CLU_016734_0_4_0"/>
<dbReference type="InterPro" id="IPR013785">
    <property type="entry name" value="Aldolase_TIM"/>
</dbReference>
<dbReference type="NCBIfam" id="TIGR00262">
    <property type="entry name" value="trpA"/>
    <property type="match status" value="1"/>
</dbReference>
<keyword evidence="5 9" id="KW-0822">Tryptophan biosynthesis</keyword>
<dbReference type="PANTHER" id="PTHR43406:SF1">
    <property type="entry name" value="TRYPTOPHAN SYNTHASE ALPHA CHAIN, CHLOROPLASTIC"/>
    <property type="match status" value="1"/>
</dbReference>
<dbReference type="UniPathway" id="UPA00035">
    <property type="reaction ID" value="UER00044"/>
</dbReference>